<dbReference type="InterPro" id="IPR037523">
    <property type="entry name" value="VOC_core"/>
</dbReference>
<dbReference type="Pfam" id="PF00903">
    <property type="entry name" value="Glyoxalase"/>
    <property type="match status" value="1"/>
</dbReference>
<accession>A0A1I5EBI3</accession>
<feature type="domain" description="VOC" evidence="1">
    <location>
        <begin position="13"/>
        <end position="140"/>
    </location>
</feature>
<proteinExistence type="predicted"/>
<evidence type="ECO:0000313" key="2">
    <source>
        <dbReference type="EMBL" id="SFO08785.1"/>
    </source>
</evidence>
<dbReference type="AlphaFoldDB" id="A0A1I5EBI3"/>
<dbReference type="PANTHER" id="PTHR34109">
    <property type="entry name" value="BNAUNNG04460D PROTEIN-RELATED"/>
    <property type="match status" value="1"/>
</dbReference>
<reference evidence="3" key="1">
    <citation type="submission" date="2016-10" db="EMBL/GenBank/DDBJ databases">
        <authorList>
            <person name="Varghese N."/>
            <person name="Submissions S."/>
        </authorList>
    </citation>
    <scope>NUCLEOTIDE SEQUENCE [LARGE SCALE GENOMIC DNA]</scope>
    <source>
        <strain evidence="3">DSM 43161</strain>
    </source>
</reference>
<dbReference type="Proteomes" id="UP000183642">
    <property type="component" value="Unassembled WGS sequence"/>
</dbReference>
<dbReference type="InterPro" id="IPR004360">
    <property type="entry name" value="Glyas_Fos-R_dOase_dom"/>
</dbReference>
<dbReference type="SUPFAM" id="SSF54593">
    <property type="entry name" value="Glyoxalase/Bleomycin resistance protein/Dihydroxybiphenyl dioxygenase"/>
    <property type="match status" value="1"/>
</dbReference>
<evidence type="ECO:0000259" key="1">
    <source>
        <dbReference type="PROSITE" id="PS51819"/>
    </source>
</evidence>
<evidence type="ECO:0000313" key="3">
    <source>
        <dbReference type="Proteomes" id="UP000183642"/>
    </source>
</evidence>
<dbReference type="Gene3D" id="3.30.720.120">
    <property type="match status" value="1"/>
</dbReference>
<organism evidence="2 3">
    <name type="scientific">Geodermatophilus obscurus</name>
    <dbReference type="NCBI Taxonomy" id="1861"/>
    <lineage>
        <taxon>Bacteria</taxon>
        <taxon>Bacillati</taxon>
        <taxon>Actinomycetota</taxon>
        <taxon>Actinomycetes</taxon>
        <taxon>Geodermatophilales</taxon>
        <taxon>Geodermatophilaceae</taxon>
        <taxon>Geodermatophilus</taxon>
    </lineage>
</organism>
<dbReference type="EMBL" id="FOWE01000003">
    <property type="protein sequence ID" value="SFO08785.1"/>
    <property type="molecule type" value="Genomic_DNA"/>
</dbReference>
<name>A0A1I5EBI3_9ACTN</name>
<dbReference type="Gene3D" id="3.30.720.110">
    <property type="match status" value="1"/>
</dbReference>
<dbReference type="PROSITE" id="PS51819">
    <property type="entry name" value="VOC"/>
    <property type="match status" value="1"/>
</dbReference>
<keyword evidence="3" id="KW-1185">Reference proteome</keyword>
<dbReference type="PANTHER" id="PTHR34109:SF1">
    <property type="entry name" value="VOC DOMAIN-CONTAINING PROTEIN"/>
    <property type="match status" value="1"/>
</dbReference>
<sequence>MGDMAITDGRPDGYTTLTPFLVCSPAAEAIRFYEEVFGATTVSRMDAPDGTVAHAELQFPAGRLQLGDPNPQYGLVAPTGQAEDRVSGSTCIYVADVDAVFAAAVERGAAVREKPATFVTGDRFASVYDPFGHRWAIMTRVEDVSPEEAERRLSEWAASGGLEA</sequence>
<dbReference type="InterPro" id="IPR029068">
    <property type="entry name" value="Glyas_Bleomycin-R_OHBP_Dase"/>
</dbReference>
<protein>
    <submittedName>
        <fullName evidence="2">Uncharacterized conserved protein PhnB, glyoxalase superfamily</fullName>
    </submittedName>
</protein>
<gene>
    <name evidence="2" type="ORF">SAMN05660359_01300</name>
</gene>